<dbReference type="PANTHER" id="PTHR35201">
    <property type="entry name" value="TERPENE SYNTHASE"/>
    <property type="match status" value="1"/>
</dbReference>
<dbReference type="SUPFAM" id="SSF48576">
    <property type="entry name" value="Terpenoid synthases"/>
    <property type="match status" value="1"/>
</dbReference>
<dbReference type="GO" id="GO:0046872">
    <property type="term" value="F:metal ion binding"/>
    <property type="evidence" value="ECO:0007669"/>
    <property type="project" value="UniProtKB-KW"/>
</dbReference>
<evidence type="ECO:0000256" key="1">
    <source>
        <dbReference type="ARBA" id="ARBA00001946"/>
    </source>
</evidence>
<sequence>MEPISETLPHQEFRTRLKGQVVTIPDLYNLFPEWKPKLHDQYETARDNVLNPWLERWVENPHICSKFQRAEFGVFAAIMCADVTFEKLCTVAKYFAWVFFDCGSLTHNPETLKVYRQKSLDYFRYTLCGRGDRPELSGFTAELQKALLCWDEILLQQMLDYVASVDSVDTICQEDQIPSLEVYWQRRERTAAVYPVIGTIPFIYGIDLSRTDQRNEMLMKLWKYTSYLVHITNDMISLRKELKDNQIENLIPILMLNEGLECNEAMQRGFELAESQANGFHEHEDLFRQGRCAASQHTFEVFTKGCKDVVMGLIHWSYSGERYFKKVEIDVEKRVRFRV</sequence>
<evidence type="ECO:0000256" key="2">
    <source>
        <dbReference type="ARBA" id="ARBA00006333"/>
    </source>
</evidence>
<dbReference type="InterPro" id="IPR008949">
    <property type="entry name" value="Isoprenoid_synthase_dom_sf"/>
</dbReference>
<dbReference type="EMBL" id="KV907509">
    <property type="protein sequence ID" value="OOF91999.1"/>
    <property type="molecule type" value="Genomic_DNA"/>
</dbReference>
<keyword evidence="4" id="KW-0456">Lyase</keyword>
<dbReference type="Gene3D" id="1.10.600.10">
    <property type="entry name" value="Farnesyl Diphosphate Synthase"/>
    <property type="match status" value="1"/>
</dbReference>
<dbReference type="EC" id="4.2.3.-" evidence="4"/>
<dbReference type="VEuPathDB" id="FungiDB:ASPCADRAFT_399843"/>
<evidence type="ECO:0000313" key="6">
    <source>
        <dbReference type="Proteomes" id="UP000188318"/>
    </source>
</evidence>
<evidence type="ECO:0000313" key="5">
    <source>
        <dbReference type="EMBL" id="OOF91999.1"/>
    </source>
</evidence>
<comment type="similarity">
    <text evidence="2 4">Belongs to the terpene synthase family.</text>
</comment>
<evidence type="ECO:0000256" key="4">
    <source>
        <dbReference type="RuleBase" id="RU366034"/>
    </source>
</evidence>
<dbReference type="GO" id="GO:0008299">
    <property type="term" value="P:isoprenoid biosynthetic process"/>
    <property type="evidence" value="ECO:0007669"/>
    <property type="project" value="UniProtKB-ARBA"/>
</dbReference>
<comment type="cofactor">
    <cofactor evidence="1 4">
        <name>Mg(2+)</name>
        <dbReference type="ChEBI" id="CHEBI:18420"/>
    </cofactor>
</comment>
<name>A0A1R3RBY3_ASPC5</name>
<evidence type="ECO:0000256" key="3">
    <source>
        <dbReference type="ARBA" id="ARBA00022842"/>
    </source>
</evidence>
<accession>A0A1R3RBY3</accession>
<keyword evidence="4" id="KW-0479">Metal-binding</keyword>
<protein>
    <recommendedName>
        <fullName evidence="4">Terpene synthase</fullName>
        <ecNumber evidence="4">4.2.3.-</ecNumber>
    </recommendedName>
</protein>
<dbReference type="InterPro" id="IPR034686">
    <property type="entry name" value="Terpene_cyclase-like_2"/>
</dbReference>
<keyword evidence="6" id="KW-1185">Reference proteome</keyword>
<dbReference type="Proteomes" id="UP000188318">
    <property type="component" value="Unassembled WGS sequence"/>
</dbReference>
<organism evidence="5 6">
    <name type="scientific">Aspergillus carbonarius (strain ITEM 5010)</name>
    <dbReference type="NCBI Taxonomy" id="602072"/>
    <lineage>
        <taxon>Eukaryota</taxon>
        <taxon>Fungi</taxon>
        <taxon>Dikarya</taxon>
        <taxon>Ascomycota</taxon>
        <taxon>Pezizomycotina</taxon>
        <taxon>Eurotiomycetes</taxon>
        <taxon>Eurotiomycetidae</taxon>
        <taxon>Eurotiales</taxon>
        <taxon>Aspergillaceae</taxon>
        <taxon>Aspergillus</taxon>
        <taxon>Aspergillus subgen. Circumdati</taxon>
    </lineage>
</organism>
<gene>
    <name evidence="5" type="ORF">ASPCADRAFT_399843</name>
</gene>
<dbReference type="OrthoDB" id="2861623at2759"/>
<dbReference type="PANTHER" id="PTHR35201:SF4">
    <property type="entry name" value="BETA-PINACENE SYNTHASE-RELATED"/>
    <property type="match status" value="1"/>
</dbReference>
<dbReference type="AlphaFoldDB" id="A0A1R3RBY3"/>
<dbReference type="GO" id="GO:0010333">
    <property type="term" value="F:terpene synthase activity"/>
    <property type="evidence" value="ECO:0007669"/>
    <property type="project" value="InterPro"/>
</dbReference>
<proteinExistence type="inferred from homology"/>
<dbReference type="OMA" id="GCKDVAM"/>
<dbReference type="STRING" id="602072.A0A1R3RBY3"/>
<reference evidence="6" key="1">
    <citation type="journal article" date="2017" name="Genome Biol.">
        <title>Comparative genomics reveals high biological diversity and specific adaptations in the industrially and medically important fungal genus Aspergillus.</title>
        <authorList>
            <person name="de Vries R.P."/>
            <person name="Riley R."/>
            <person name="Wiebenga A."/>
            <person name="Aguilar-Osorio G."/>
            <person name="Amillis S."/>
            <person name="Uchima C.A."/>
            <person name="Anderluh G."/>
            <person name="Asadollahi M."/>
            <person name="Askin M."/>
            <person name="Barry K."/>
            <person name="Battaglia E."/>
            <person name="Bayram O."/>
            <person name="Benocci T."/>
            <person name="Braus-Stromeyer S.A."/>
            <person name="Caldana C."/>
            <person name="Canovas D."/>
            <person name="Cerqueira G.C."/>
            <person name="Chen F."/>
            <person name="Chen W."/>
            <person name="Choi C."/>
            <person name="Clum A."/>
            <person name="Dos Santos R.A."/>
            <person name="Damasio A.R."/>
            <person name="Diallinas G."/>
            <person name="Emri T."/>
            <person name="Fekete E."/>
            <person name="Flipphi M."/>
            <person name="Freyberg S."/>
            <person name="Gallo A."/>
            <person name="Gournas C."/>
            <person name="Habgood R."/>
            <person name="Hainaut M."/>
            <person name="Harispe M.L."/>
            <person name="Henrissat B."/>
            <person name="Hilden K.S."/>
            <person name="Hope R."/>
            <person name="Hossain A."/>
            <person name="Karabika E."/>
            <person name="Karaffa L."/>
            <person name="Karanyi Z."/>
            <person name="Krasevec N."/>
            <person name="Kuo A."/>
            <person name="Kusch H."/>
            <person name="LaButti K."/>
            <person name="Lagendijk E.L."/>
            <person name="Lapidus A."/>
            <person name="Levasseur A."/>
            <person name="Lindquist E."/>
            <person name="Lipzen A."/>
            <person name="Logrieco A.F."/>
            <person name="MacCabe A."/>
            <person name="Maekelae M.R."/>
            <person name="Malavazi I."/>
            <person name="Melin P."/>
            <person name="Meyer V."/>
            <person name="Mielnichuk N."/>
            <person name="Miskei M."/>
            <person name="Molnar A.P."/>
            <person name="Mule G."/>
            <person name="Ngan C.Y."/>
            <person name="Orejas M."/>
            <person name="Orosz E."/>
            <person name="Ouedraogo J.P."/>
            <person name="Overkamp K.M."/>
            <person name="Park H.-S."/>
            <person name="Perrone G."/>
            <person name="Piumi F."/>
            <person name="Punt P.J."/>
            <person name="Ram A.F."/>
            <person name="Ramon A."/>
            <person name="Rauscher S."/>
            <person name="Record E."/>
            <person name="Riano-Pachon D.M."/>
            <person name="Robert V."/>
            <person name="Roehrig J."/>
            <person name="Ruller R."/>
            <person name="Salamov A."/>
            <person name="Salih N.S."/>
            <person name="Samson R.A."/>
            <person name="Sandor E."/>
            <person name="Sanguinetti M."/>
            <person name="Schuetze T."/>
            <person name="Sepcic K."/>
            <person name="Shelest E."/>
            <person name="Sherlock G."/>
            <person name="Sophianopoulou V."/>
            <person name="Squina F.M."/>
            <person name="Sun H."/>
            <person name="Susca A."/>
            <person name="Todd R.B."/>
            <person name="Tsang A."/>
            <person name="Unkles S.E."/>
            <person name="van de Wiele N."/>
            <person name="van Rossen-Uffink D."/>
            <person name="Oliveira J.V."/>
            <person name="Vesth T.C."/>
            <person name="Visser J."/>
            <person name="Yu J.-H."/>
            <person name="Zhou M."/>
            <person name="Andersen M.R."/>
            <person name="Archer D.B."/>
            <person name="Baker S.E."/>
            <person name="Benoit I."/>
            <person name="Brakhage A.A."/>
            <person name="Braus G.H."/>
            <person name="Fischer R."/>
            <person name="Frisvad J.C."/>
            <person name="Goldman G.H."/>
            <person name="Houbraken J."/>
            <person name="Oakley B."/>
            <person name="Pocsi I."/>
            <person name="Scazzocchio C."/>
            <person name="Seiboth B."/>
            <person name="vanKuyk P.A."/>
            <person name="Wortman J."/>
            <person name="Dyer P.S."/>
            <person name="Grigoriev I.V."/>
        </authorList>
    </citation>
    <scope>NUCLEOTIDE SEQUENCE [LARGE SCALE GENOMIC DNA]</scope>
    <source>
        <strain evidence="6">ITEM 5010</strain>
    </source>
</reference>
<dbReference type="Pfam" id="PF19086">
    <property type="entry name" value="Terpene_syn_C_2"/>
    <property type="match status" value="1"/>
</dbReference>
<keyword evidence="3 4" id="KW-0460">Magnesium</keyword>